<dbReference type="Proteomes" id="UP000070544">
    <property type="component" value="Unassembled WGS sequence"/>
</dbReference>
<evidence type="ECO:0000313" key="1">
    <source>
        <dbReference type="EMBL" id="KXS10311.1"/>
    </source>
</evidence>
<reference evidence="1 2" key="1">
    <citation type="journal article" date="2015" name="Genome Biol. Evol.">
        <title>Phylogenomic analyses indicate that early fungi evolved digesting cell walls of algal ancestors of land plants.</title>
        <authorList>
            <person name="Chang Y."/>
            <person name="Wang S."/>
            <person name="Sekimoto S."/>
            <person name="Aerts A.L."/>
            <person name="Choi C."/>
            <person name="Clum A."/>
            <person name="LaButti K.M."/>
            <person name="Lindquist E.A."/>
            <person name="Yee Ngan C."/>
            <person name="Ohm R.A."/>
            <person name="Salamov A.A."/>
            <person name="Grigoriev I.V."/>
            <person name="Spatafora J.W."/>
            <person name="Berbee M.L."/>
        </authorList>
    </citation>
    <scope>NUCLEOTIDE SEQUENCE [LARGE SCALE GENOMIC DNA]</scope>
    <source>
        <strain evidence="1 2">JEL478</strain>
    </source>
</reference>
<name>A0A139A0M5_GONPJ</name>
<evidence type="ECO:0000313" key="2">
    <source>
        <dbReference type="Proteomes" id="UP000070544"/>
    </source>
</evidence>
<sequence>MADRRFAIYHHRALIADLIAPFLPHRLGLLVLDKSLYAILSHPRSIPLRALRHYSSEKVELFTEARRTEHNVGDVVMFLVRRTLISEEFSGFFLASIVEEGNSAVVGTMLRAGVRPDNNFSLTAAVSNGHFEVTKTAFG</sequence>
<protein>
    <recommendedName>
        <fullName evidence="3">Ankyrin</fullName>
    </recommendedName>
</protein>
<gene>
    <name evidence="1" type="ORF">M427DRAFT_182221</name>
</gene>
<organism evidence="1 2">
    <name type="scientific">Gonapodya prolifera (strain JEL478)</name>
    <name type="common">Monoblepharis prolifera</name>
    <dbReference type="NCBI Taxonomy" id="1344416"/>
    <lineage>
        <taxon>Eukaryota</taxon>
        <taxon>Fungi</taxon>
        <taxon>Fungi incertae sedis</taxon>
        <taxon>Chytridiomycota</taxon>
        <taxon>Chytridiomycota incertae sedis</taxon>
        <taxon>Monoblepharidomycetes</taxon>
        <taxon>Monoblepharidales</taxon>
        <taxon>Gonapodyaceae</taxon>
        <taxon>Gonapodya</taxon>
    </lineage>
</organism>
<dbReference type="AlphaFoldDB" id="A0A139A0M5"/>
<keyword evidence="2" id="KW-1185">Reference proteome</keyword>
<proteinExistence type="predicted"/>
<dbReference type="EMBL" id="KQ965830">
    <property type="protein sequence ID" value="KXS10311.1"/>
    <property type="molecule type" value="Genomic_DNA"/>
</dbReference>
<accession>A0A139A0M5</accession>
<evidence type="ECO:0008006" key="3">
    <source>
        <dbReference type="Google" id="ProtNLM"/>
    </source>
</evidence>